<comment type="caution">
    <text evidence="13">The sequence shown here is derived from an EMBL/GenBank/DDBJ whole genome shotgun (WGS) entry which is preliminary data.</text>
</comment>
<dbReference type="Gene3D" id="3.30.1740.10">
    <property type="entry name" value="Zinc finger, PARP-type"/>
    <property type="match status" value="1"/>
</dbReference>
<dbReference type="Gene3D" id="1.20.1020.10">
    <property type="entry name" value="TAZ domain"/>
    <property type="match status" value="1"/>
</dbReference>
<keyword evidence="7" id="KW-0156">Chromatin regulator</keyword>
<feature type="domain" description="PARP-type" evidence="12">
    <location>
        <begin position="14"/>
        <end position="88"/>
    </location>
</feature>
<dbReference type="GO" id="GO:0008270">
    <property type="term" value="F:zinc ion binding"/>
    <property type="evidence" value="ECO:0007669"/>
    <property type="project" value="UniProtKB-KW"/>
</dbReference>
<evidence type="ECO:0000256" key="7">
    <source>
        <dbReference type="ARBA" id="ARBA00022853"/>
    </source>
</evidence>
<dbReference type="SUPFAM" id="SSF57933">
    <property type="entry name" value="TAZ domain"/>
    <property type="match status" value="1"/>
</dbReference>
<sequence>MTTIASPWTKDGTYIIECTRRDHSCCRSCDDKIDVGRLRVGVVYQHKNGYVCINWHHVECYPEVCYVPERNLEGYWELDVAHQEMLQRWKTDQTSPVSPTSAVTPVITEMPAATAPVEAVRVRHSTSPAALARVPCPADAHASARAREVIVMAAMSQQSSHEEKFRVYNDALLHAATCRDPQCTQEQNRCRKVKASIDHFVRCYGPRRKISPIESCAACGKIWQLLCYHAKTCPTPPSGHCVVSQCDYLREKIARKQARDQSELQQARDSLKSKLEEWPVQRRIAQVEADRLQVLQIIAEIRAQKAARQQPQMMSIG</sequence>
<dbReference type="InterPro" id="IPR036957">
    <property type="entry name" value="Znf_PARP_sf"/>
</dbReference>
<reference evidence="13" key="2">
    <citation type="journal article" date="2023" name="Microbiol Resour">
        <title>Decontamination and Annotation of the Draft Genome Sequence of the Oomycete Lagenidium giganteum ARSEF 373.</title>
        <authorList>
            <person name="Morgan W.R."/>
            <person name="Tartar A."/>
        </authorList>
    </citation>
    <scope>NUCLEOTIDE SEQUENCE</scope>
    <source>
        <strain evidence="13">ARSEF 373</strain>
    </source>
</reference>
<keyword evidence="5" id="KW-0863">Zinc-finger</keyword>
<protein>
    <recommendedName>
        <fullName evidence="2">histone acetyltransferase</fullName>
        <ecNumber evidence="2">2.3.1.48</ecNumber>
    </recommendedName>
</protein>
<keyword evidence="8" id="KW-0805">Transcription regulation</keyword>
<comment type="catalytic activity">
    <reaction evidence="11">
        <text>L-lysyl-[protein] + acetyl-CoA = N(6)-acetyl-L-lysyl-[protein] + CoA + H(+)</text>
        <dbReference type="Rhea" id="RHEA:45948"/>
        <dbReference type="Rhea" id="RHEA-COMP:9752"/>
        <dbReference type="Rhea" id="RHEA-COMP:10731"/>
        <dbReference type="ChEBI" id="CHEBI:15378"/>
        <dbReference type="ChEBI" id="CHEBI:29969"/>
        <dbReference type="ChEBI" id="CHEBI:57287"/>
        <dbReference type="ChEBI" id="CHEBI:57288"/>
        <dbReference type="ChEBI" id="CHEBI:61930"/>
        <dbReference type="EC" id="2.3.1.48"/>
    </reaction>
</comment>
<proteinExistence type="predicted"/>
<dbReference type="SMART" id="SM01336">
    <property type="entry name" value="zf-PARP"/>
    <property type="match status" value="1"/>
</dbReference>
<evidence type="ECO:0000256" key="5">
    <source>
        <dbReference type="ARBA" id="ARBA00022771"/>
    </source>
</evidence>
<dbReference type="GO" id="GO:0005667">
    <property type="term" value="C:transcription regulator complex"/>
    <property type="evidence" value="ECO:0007669"/>
    <property type="project" value="TreeGrafter"/>
</dbReference>
<dbReference type="AlphaFoldDB" id="A0AAV2Y9X6"/>
<evidence type="ECO:0000256" key="6">
    <source>
        <dbReference type="ARBA" id="ARBA00022833"/>
    </source>
</evidence>
<organism evidence="13 14">
    <name type="scientific">Lagenidium giganteum</name>
    <dbReference type="NCBI Taxonomy" id="4803"/>
    <lineage>
        <taxon>Eukaryota</taxon>
        <taxon>Sar</taxon>
        <taxon>Stramenopiles</taxon>
        <taxon>Oomycota</taxon>
        <taxon>Peronosporomycetes</taxon>
        <taxon>Pythiales</taxon>
        <taxon>Pythiaceae</taxon>
    </lineage>
</organism>
<comment type="subcellular location">
    <subcellularLocation>
        <location evidence="1">Nucleus</location>
    </subcellularLocation>
</comment>
<dbReference type="GO" id="GO:0004402">
    <property type="term" value="F:histone acetyltransferase activity"/>
    <property type="evidence" value="ECO:0007669"/>
    <property type="project" value="InterPro"/>
</dbReference>
<evidence type="ECO:0000256" key="10">
    <source>
        <dbReference type="ARBA" id="ARBA00023242"/>
    </source>
</evidence>
<evidence type="ECO:0000256" key="8">
    <source>
        <dbReference type="ARBA" id="ARBA00023015"/>
    </source>
</evidence>
<keyword evidence="4" id="KW-0479">Metal-binding</keyword>
<evidence type="ECO:0000256" key="3">
    <source>
        <dbReference type="ARBA" id="ARBA00022679"/>
    </source>
</evidence>
<dbReference type="InterPro" id="IPR001510">
    <property type="entry name" value="Znf_PARP"/>
</dbReference>
<keyword evidence="9" id="KW-0804">Transcription</keyword>
<dbReference type="GO" id="GO:0000123">
    <property type="term" value="C:histone acetyltransferase complex"/>
    <property type="evidence" value="ECO:0007669"/>
    <property type="project" value="TreeGrafter"/>
</dbReference>
<dbReference type="PANTHER" id="PTHR13808">
    <property type="entry name" value="CBP/P300-RELATED"/>
    <property type="match status" value="1"/>
</dbReference>
<name>A0AAV2Y9X6_9STRA</name>
<accession>A0AAV2Y9X6</accession>
<dbReference type="GO" id="GO:0031490">
    <property type="term" value="F:chromatin DNA binding"/>
    <property type="evidence" value="ECO:0007669"/>
    <property type="project" value="TreeGrafter"/>
</dbReference>
<dbReference type="EMBL" id="DAKRPA010000436">
    <property type="protein sequence ID" value="DAZ92407.1"/>
    <property type="molecule type" value="Genomic_DNA"/>
</dbReference>
<dbReference type="Proteomes" id="UP001146120">
    <property type="component" value="Unassembled WGS sequence"/>
</dbReference>
<evidence type="ECO:0000259" key="12">
    <source>
        <dbReference type="PROSITE" id="PS50064"/>
    </source>
</evidence>
<gene>
    <name evidence="13" type="ORF">N0F65_000191</name>
</gene>
<dbReference type="PROSITE" id="PS50064">
    <property type="entry name" value="ZF_PARP_2"/>
    <property type="match status" value="1"/>
</dbReference>
<evidence type="ECO:0000313" key="14">
    <source>
        <dbReference type="Proteomes" id="UP001146120"/>
    </source>
</evidence>
<evidence type="ECO:0000256" key="2">
    <source>
        <dbReference type="ARBA" id="ARBA00013184"/>
    </source>
</evidence>
<dbReference type="SUPFAM" id="SSF57716">
    <property type="entry name" value="Glucocorticoid receptor-like (DNA-binding domain)"/>
    <property type="match status" value="1"/>
</dbReference>
<dbReference type="InterPro" id="IPR013178">
    <property type="entry name" value="Histone_AcTrfase_Rtt109/CBP"/>
</dbReference>
<dbReference type="InterPro" id="IPR035898">
    <property type="entry name" value="TAZ_dom_sf"/>
</dbReference>
<keyword evidence="6" id="KW-0862">Zinc</keyword>
<keyword evidence="14" id="KW-1185">Reference proteome</keyword>
<dbReference type="GO" id="GO:0005634">
    <property type="term" value="C:nucleus"/>
    <property type="evidence" value="ECO:0007669"/>
    <property type="project" value="UniProtKB-SubCell"/>
</dbReference>
<keyword evidence="10" id="KW-0539">Nucleus</keyword>
<dbReference type="InterPro" id="IPR000197">
    <property type="entry name" value="Znf_TAZ"/>
</dbReference>
<evidence type="ECO:0000256" key="11">
    <source>
        <dbReference type="ARBA" id="ARBA00048017"/>
    </source>
</evidence>
<dbReference type="GO" id="GO:0003713">
    <property type="term" value="F:transcription coactivator activity"/>
    <property type="evidence" value="ECO:0007669"/>
    <property type="project" value="TreeGrafter"/>
</dbReference>
<reference evidence="13" key="1">
    <citation type="submission" date="2022-11" db="EMBL/GenBank/DDBJ databases">
        <authorList>
            <person name="Morgan W.R."/>
            <person name="Tartar A."/>
        </authorList>
    </citation>
    <scope>NUCLEOTIDE SEQUENCE</scope>
    <source>
        <strain evidence="13">ARSEF 373</strain>
    </source>
</reference>
<evidence type="ECO:0000256" key="1">
    <source>
        <dbReference type="ARBA" id="ARBA00004123"/>
    </source>
</evidence>
<keyword evidence="3" id="KW-0808">Transferase</keyword>
<evidence type="ECO:0000313" key="13">
    <source>
        <dbReference type="EMBL" id="DAZ92407.1"/>
    </source>
</evidence>
<dbReference type="PANTHER" id="PTHR13808:SF1">
    <property type="entry name" value="HISTONE ACETYLTRANSFERASE"/>
    <property type="match status" value="1"/>
</dbReference>
<dbReference type="EC" id="2.3.1.48" evidence="2"/>
<dbReference type="Pfam" id="PF02135">
    <property type="entry name" value="zf-TAZ"/>
    <property type="match status" value="1"/>
</dbReference>
<dbReference type="GO" id="GO:0045944">
    <property type="term" value="P:positive regulation of transcription by RNA polymerase II"/>
    <property type="evidence" value="ECO:0007669"/>
    <property type="project" value="TreeGrafter"/>
</dbReference>
<dbReference type="SMART" id="SM00551">
    <property type="entry name" value="ZnF_TAZ"/>
    <property type="match status" value="1"/>
</dbReference>
<evidence type="ECO:0000256" key="4">
    <source>
        <dbReference type="ARBA" id="ARBA00022723"/>
    </source>
</evidence>
<evidence type="ECO:0000256" key="9">
    <source>
        <dbReference type="ARBA" id="ARBA00023163"/>
    </source>
</evidence>